<dbReference type="AlphaFoldDB" id="Q1M9V8"/>
<reference evidence="1 2" key="1">
    <citation type="journal article" date="2006" name="Genome Biol.">
        <title>The genome of Rhizobium leguminosarum has recognizable core and accessory components.</title>
        <authorList>
            <person name="Young J.W."/>
            <person name="Crossman L.C."/>
            <person name="Johnston A.W.B."/>
            <person name="Thomson N.R."/>
            <person name="Ghazoui Z.F."/>
            <person name="Hull K.H."/>
            <person name="Wexler M."/>
            <person name="Curson A.R.J."/>
            <person name="Todd J.D."/>
            <person name="Poole P.S."/>
            <person name="Mauchline T.H."/>
            <person name="East A.K."/>
            <person name="Quail M.A."/>
            <person name="Churcher C."/>
            <person name="Arrowsmith C."/>
            <person name="Cherevach A."/>
            <person name="Chillingworth T."/>
            <person name="Clarke K."/>
            <person name="Cronin A."/>
            <person name="Davis P."/>
            <person name="Fraser A."/>
            <person name="Hance Z."/>
            <person name="Hauser H."/>
            <person name="Jagels K."/>
            <person name="Moule S."/>
            <person name="Mungall K."/>
            <person name="Norbertczak H."/>
            <person name="Rabbinowitsch E."/>
            <person name="Sanders M."/>
            <person name="Simmonds M."/>
            <person name="Whitehead S."/>
            <person name="Parkhill J."/>
        </authorList>
    </citation>
    <scope>NUCLEOTIDE SEQUENCE [LARGE SCALE GENOMIC DNA]</scope>
    <source>
        <strain evidence="2">DSM 114642 / LMG 32736 / 3841</strain>
    </source>
</reference>
<keyword evidence="1" id="KW-0614">Plasmid</keyword>
<name>Q1M9V8_RHIJ3</name>
<protein>
    <submittedName>
        <fullName evidence="1">Uncharacterized protein</fullName>
    </submittedName>
</protein>
<proteinExistence type="predicted"/>
<evidence type="ECO:0000313" key="1">
    <source>
        <dbReference type="EMBL" id="CAK11590.1"/>
    </source>
</evidence>
<geneLocation type="plasmid" evidence="1 2">
    <name>pRL7</name>
</geneLocation>
<dbReference type="HOGENOM" id="CLU_3084026_0_0_5"/>
<keyword evidence="2" id="KW-1185">Reference proteome</keyword>
<accession>Q1M9V8</accession>
<sequence length="52" mass="5617">MDLDGNALLEASNNGDMQTKSLGAGFSDFQSINRQGLCRMAMLLIDIRAISI</sequence>
<gene>
    <name evidence="1" type="ordered locus">pRL70061</name>
</gene>
<organism evidence="1 2">
    <name type="scientific">Rhizobium johnstonii (strain DSM 114642 / LMG 32736 / 3841)</name>
    <name type="common">Rhizobium leguminosarum bv. viciae</name>
    <dbReference type="NCBI Taxonomy" id="216596"/>
    <lineage>
        <taxon>Bacteria</taxon>
        <taxon>Pseudomonadati</taxon>
        <taxon>Pseudomonadota</taxon>
        <taxon>Alphaproteobacteria</taxon>
        <taxon>Hyphomicrobiales</taxon>
        <taxon>Rhizobiaceae</taxon>
        <taxon>Rhizobium/Agrobacterium group</taxon>
        <taxon>Rhizobium</taxon>
        <taxon>Rhizobium johnstonii</taxon>
    </lineage>
</organism>
<dbReference type="EnsemblBacteria" id="CAK11590">
    <property type="protein sequence ID" value="CAK11590"/>
    <property type="gene ID" value="pRL70061"/>
</dbReference>
<evidence type="ECO:0000313" key="2">
    <source>
        <dbReference type="Proteomes" id="UP000006575"/>
    </source>
</evidence>
<dbReference type="EMBL" id="AM236081">
    <property type="protein sequence ID" value="CAK11590.1"/>
    <property type="molecule type" value="Genomic_DNA"/>
</dbReference>
<dbReference type="Proteomes" id="UP000006575">
    <property type="component" value="Plasmid pRL7"/>
</dbReference>
<dbReference type="KEGG" id="rle:pRL70061"/>